<proteinExistence type="predicted"/>
<sequence>MDIAEITKMIEAVKQIIEKNDYIDLPLFQNSSQLRLKGNNYNFILDLNRKGHRRPKCTFLLREKRNKEQPLVRVDIIGRPHQNPVGDFKWSNKVIPCPHLHRADFPKYGTHVAVPLLEKNENFQLSQNDLNNLCECLKKTLKFLNVDNINSYNFREQESLF</sequence>
<protein>
    <submittedName>
        <fullName evidence="1">Uncharacterized protein</fullName>
    </submittedName>
</protein>
<accession>A0A125P6K7</accession>
<evidence type="ECO:0000313" key="1">
    <source>
        <dbReference type="EMBL" id="KWU04729.1"/>
    </source>
</evidence>
<gene>
    <name evidence="1" type="ORF">AEL95_01255</name>
</gene>
<dbReference type="AlphaFoldDB" id="A0A125P6K7"/>
<dbReference type="RefSeq" id="WP_060461696.1">
    <property type="nucleotide sequence ID" value="NZ_AP025162.1"/>
</dbReference>
<dbReference type="PATRIC" id="fig|47770.28.peg.1683"/>
<dbReference type="Pfam" id="PF22398">
    <property type="entry name" value="DUF6978"/>
    <property type="match status" value="1"/>
</dbReference>
<organism evidence="1 2">
    <name type="scientific">Lactobacillus crispatus</name>
    <dbReference type="NCBI Taxonomy" id="47770"/>
    <lineage>
        <taxon>Bacteria</taxon>
        <taxon>Bacillati</taxon>
        <taxon>Bacillota</taxon>
        <taxon>Bacilli</taxon>
        <taxon>Lactobacillales</taxon>
        <taxon>Lactobacillaceae</taxon>
        <taxon>Lactobacillus</taxon>
    </lineage>
</organism>
<name>A0A125P6K7_9LACO</name>
<evidence type="ECO:0000313" key="2">
    <source>
        <dbReference type="Proteomes" id="UP000067598"/>
    </source>
</evidence>
<dbReference type="Proteomes" id="UP000067598">
    <property type="component" value="Unassembled WGS sequence"/>
</dbReference>
<dbReference type="EMBL" id="LJGP01000006">
    <property type="protein sequence ID" value="KWU04729.1"/>
    <property type="molecule type" value="Genomic_DNA"/>
</dbReference>
<dbReference type="InterPro" id="IPR053916">
    <property type="entry name" value="DUF6978"/>
</dbReference>
<comment type="caution">
    <text evidence="1">The sequence shown here is derived from an EMBL/GenBank/DDBJ whole genome shotgun (WGS) entry which is preliminary data.</text>
</comment>
<reference evidence="1 2" key="1">
    <citation type="journal article" date="2016" name="Microbiology (Mosc.)">
        <title>Comparison of Lactobacillus crispatus isolates from Lactobacillus-dominated vaginal microbiomes with isolates from microbiomes containing bacterial vaginosis-associated bacteria.</title>
        <authorList>
            <person name="Abdelmaksoud A.A."/>
            <person name="Koparde V.N."/>
            <person name="Sheth N.U."/>
            <person name="Serrano M.G."/>
            <person name="Glascock A.L."/>
            <person name="Fettweis J.M."/>
            <person name="Strauss Iii J.F."/>
            <person name="Buck G.A."/>
            <person name="Jefferson K.K."/>
        </authorList>
    </citation>
    <scope>NUCLEOTIDE SEQUENCE [LARGE SCALE GENOMIC DNA]</scope>
    <source>
        <strain evidence="1 2">VMC3</strain>
    </source>
</reference>